<dbReference type="Pfam" id="PF13424">
    <property type="entry name" value="TPR_12"/>
    <property type="match status" value="3"/>
</dbReference>
<dbReference type="Gene3D" id="3.40.50.300">
    <property type="entry name" value="P-loop containing nucleotide triphosphate hydrolases"/>
    <property type="match status" value="1"/>
</dbReference>
<evidence type="ECO:0000256" key="1">
    <source>
        <dbReference type="PROSITE-ProRule" id="PRU00339"/>
    </source>
</evidence>
<evidence type="ECO:0000313" key="3">
    <source>
        <dbReference type="Proteomes" id="UP000078544"/>
    </source>
</evidence>
<dbReference type="EMBL" id="AZGY01000034">
    <property type="protein sequence ID" value="KZZ87815.1"/>
    <property type="molecule type" value="Genomic_DNA"/>
</dbReference>
<feature type="repeat" description="TPR" evidence="1">
    <location>
        <begin position="923"/>
        <end position="956"/>
    </location>
</feature>
<dbReference type="SMART" id="SM00028">
    <property type="entry name" value="TPR"/>
    <property type="match status" value="6"/>
</dbReference>
<evidence type="ECO:0000313" key="2">
    <source>
        <dbReference type="EMBL" id="KZZ87815.1"/>
    </source>
</evidence>
<dbReference type="OrthoDB" id="4956826at2759"/>
<dbReference type="InterPro" id="IPR029058">
    <property type="entry name" value="AB_hydrolase_fold"/>
</dbReference>
<dbReference type="PROSITE" id="PS50005">
    <property type="entry name" value="TPR"/>
    <property type="match status" value="1"/>
</dbReference>
<dbReference type="InterPro" id="IPR027417">
    <property type="entry name" value="P-loop_NTPase"/>
</dbReference>
<dbReference type="InterPro" id="IPR019734">
    <property type="entry name" value="TPR_rpt"/>
</dbReference>
<dbReference type="SUPFAM" id="SSF52540">
    <property type="entry name" value="P-loop containing nucleoside triphosphate hydrolases"/>
    <property type="match status" value="1"/>
</dbReference>
<organism evidence="2 3">
    <name type="scientific">Moelleriella libera RCEF 2490</name>
    <dbReference type="NCBI Taxonomy" id="1081109"/>
    <lineage>
        <taxon>Eukaryota</taxon>
        <taxon>Fungi</taxon>
        <taxon>Dikarya</taxon>
        <taxon>Ascomycota</taxon>
        <taxon>Pezizomycotina</taxon>
        <taxon>Sordariomycetes</taxon>
        <taxon>Hypocreomycetidae</taxon>
        <taxon>Hypocreales</taxon>
        <taxon>Clavicipitaceae</taxon>
        <taxon>Moelleriella</taxon>
    </lineage>
</organism>
<dbReference type="AlphaFoldDB" id="A0A167VPB7"/>
<dbReference type="PANTHER" id="PTHR46082">
    <property type="entry name" value="ATP/GTP-BINDING PROTEIN-RELATED"/>
    <property type="match status" value="1"/>
</dbReference>
<protein>
    <submittedName>
        <fullName evidence="2">Kinesin light chain 1</fullName>
    </submittedName>
</protein>
<proteinExistence type="predicted"/>
<reference evidence="2 3" key="1">
    <citation type="journal article" date="2016" name="Genome Biol. Evol.">
        <title>Divergent and convergent evolution of fungal pathogenicity.</title>
        <authorList>
            <person name="Shang Y."/>
            <person name="Xiao G."/>
            <person name="Zheng P."/>
            <person name="Cen K."/>
            <person name="Zhan S."/>
            <person name="Wang C."/>
        </authorList>
    </citation>
    <scope>NUCLEOTIDE SEQUENCE [LARGE SCALE GENOMIC DNA]</scope>
    <source>
        <strain evidence="2 3">RCEF 2490</strain>
    </source>
</reference>
<dbReference type="Gene3D" id="1.25.40.10">
    <property type="entry name" value="Tetratricopeptide repeat domain"/>
    <property type="match status" value="2"/>
</dbReference>
<comment type="caution">
    <text evidence="2">The sequence shown here is derived from an EMBL/GenBank/DDBJ whole genome shotgun (WGS) entry which is preliminary data.</text>
</comment>
<dbReference type="PRINTS" id="PR00381">
    <property type="entry name" value="KINESINLIGHT"/>
</dbReference>
<sequence length="979" mass="111125">MANERSIIAVHGLNPRSKKDADHAWDTWRTPAGPKGRLWLRDDLPKLVPNARIFLYQYNATVAYGKDQRTFSDKANALLEAIRVEREDDDSRPILFLGHSMGGLLIKQALINAHNNDHYKPIKDATKGLAFFATPHHGGNPRFLRLGNVPAQIARATGFQEGDNVLETLRRDSIFSDLMSEHWRHQLLRYFIISFWGSYDKAVPKESARFGMPGDREKVVTLDADHSTVCKFGSDESDQDNLKLVQRNIKDMYEKALKSNARVIDSATSSFTLAPRLPEVHPVAHFVARKDELRRLHEKLDGTDKRRTAVIHGLGGIGKTQLAVAYTRQHQADYSAIIWINAKDETSLRQSFYQAARRILYEHQHVVYIKNATANQDVDETLEAVKRWLNERMNNRWLIVYDNYDDVRFDSRVETIHDAGLGASDRGSVTDETLPEVFESRAYNILPYLPEADHGAVVITTRFASVKIGQSIRLDKLSDIGDSLTILATTSQRPNLTEDPSATRLAQRLDGLPLALATAGAYLDQVSTSCEEYIQLYEKSWKRLQEETPRLSGYDQALYSTWNISLQHIQQRSRNAAELLRFWAYLDNNDLWFELLQAGGLTEPVWLSEISTDVLSFNTAMRVICDYGLAKPNENSKVDTRGYSMHACVHAWTIHVLNGKTSRELVWAAMRCVVSRAPDDDQDQQALVQQRLLQHANLCISRTKREVEIGEHAWMFHLLGDLYYDQDLLADAEILYERALQSKEQAAGPDHTSTLHTVQNLGCLYQKMGRFTEAEVMYNRVFQGNEQALGPDHISTLHIVNHLGNLFLDQGRLIEAEAMYKRALQGKEKALGLDHDLTLNAVNNLGMLYWRQGRLIEAEVMYKRALQGKEKALGPDHLSTLHVVNNLGNLFANQGRFIEAEAMQKRALQGKEKELGPNHILTLNTFENLGNLYLRQGRLIEANTMYKQAIQGREKALGPDHILTLNMVNNLSVLYATQD</sequence>
<dbReference type="PANTHER" id="PTHR46082:SF6">
    <property type="entry name" value="AAA+ ATPASE DOMAIN-CONTAINING PROTEIN-RELATED"/>
    <property type="match status" value="1"/>
</dbReference>
<keyword evidence="1" id="KW-0802">TPR repeat</keyword>
<dbReference type="Proteomes" id="UP000078544">
    <property type="component" value="Unassembled WGS sequence"/>
</dbReference>
<gene>
    <name evidence="2" type="ORF">AAL_08318</name>
</gene>
<dbReference type="InterPro" id="IPR053137">
    <property type="entry name" value="NLR-like"/>
</dbReference>
<keyword evidence="3" id="KW-1185">Reference proteome</keyword>
<dbReference type="SUPFAM" id="SSF53474">
    <property type="entry name" value="alpha/beta-Hydrolases"/>
    <property type="match status" value="1"/>
</dbReference>
<name>A0A167VPB7_9HYPO</name>
<dbReference type="STRING" id="1081109.A0A167VPB7"/>
<dbReference type="Gene3D" id="3.40.50.1820">
    <property type="entry name" value="alpha/beta hydrolase"/>
    <property type="match status" value="1"/>
</dbReference>
<accession>A0A167VPB7</accession>
<dbReference type="InterPro" id="IPR011990">
    <property type="entry name" value="TPR-like_helical_dom_sf"/>
</dbReference>
<dbReference type="SUPFAM" id="SSF48452">
    <property type="entry name" value="TPR-like"/>
    <property type="match status" value="1"/>
</dbReference>